<keyword evidence="2" id="KW-0812">Transmembrane</keyword>
<organism evidence="3 4">
    <name type="scientific">Botryobasidium botryosum (strain FD-172 SS1)</name>
    <dbReference type="NCBI Taxonomy" id="930990"/>
    <lineage>
        <taxon>Eukaryota</taxon>
        <taxon>Fungi</taxon>
        <taxon>Dikarya</taxon>
        <taxon>Basidiomycota</taxon>
        <taxon>Agaricomycotina</taxon>
        <taxon>Agaricomycetes</taxon>
        <taxon>Cantharellales</taxon>
        <taxon>Botryobasidiaceae</taxon>
        <taxon>Botryobasidium</taxon>
    </lineage>
</organism>
<evidence type="ECO:0000313" key="3">
    <source>
        <dbReference type="EMBL" id="KDQ11036.1"/>
    </source>
</evidence>
<gene>
    <name evidence="3" type="ORF">BOTBODRAFT_136323</name>
</gene>
<keyword evidence="4" id="KW-1185">Reference proteome</keyword>
<evidence type="ECO:0000256" key="2">
    <source>
        <dbReference type="SAM" id="Phobius"/>
    </source>
</evidence>
<keyword evidence="2" id="KW-1133">Transmembrane helix</keyword>
<feature type="compositionally biased region" description="Basic and acidic residues" evidence="1">
    <location>
        <begin position="9"/>
        <end position="19"/>
    </location>
</feature>
<protein>
    <submittedName>
        <fullName evidence="3">Uncharacterized protein</fullName>
    </submittedName>
</protein>
<name>A0A067MHJ6_BOTB1</name>
<dbReference type="InParanoid" id="A0A067MHJ6"/>
<evidence type="ECO:0000313" key="4">
    <source>
        <dbReference type="Proteomes" id="UP000027195"/>
    </source>
</evidence>
<dbReference type="Proteomes" id="UP000027195">
    <property type="component" value="Unassembled WGS sequence"/>
</dbReference>
<accession>A0A067MHJ6</accession>
<reference evidence="4" key="1">
    <citation type="journal article" date="2014" name="Proc. Natl. Acad. Sci. U.S.A.">
        <title>Extensive sampling of basidiomycete genomes demonstrates inadequacy of the white-rot/brown-rot paradigm for wood decay fungi.</title>
        <authorList>
            <person name="Riley R."/>
            <person name="Salamov A.A."/>
            <person name="Brown D.W."/>
            <person name="Nagy L.G."/>
            <person name="Floudas D."/>
            <person name="Held B.W."/>
            <person name="Levasseur A."/>
            <person name="Lombard V."/>
            <person name="Morin E."/>
            <person name="Otillar R."/>
            <person name="Lindquist E.A."/>
            <person name="Sun H."/>
            <person name="LaButti K.M."/>
            <person name="Schmutz J."/>
            <person name="Jabbour D."/>
            <person name="Luo H."/>
            <person name="Baker S.E."/>
            <person name="Pisabarro A.G."/>
            <person name="Walton J.D."/>
            <person name="Blanchette R.A."/>
            <person name="Henrissat B."/>
            <person name="Martin F."/>
            <person name="Cullen D."/>
            <person name="Hibbett D.S."/>
            <person name="Grigoriev I.V."/>
        </authorList>
    </citation>
    <scope>NUCLEOTIDE SEQUENCE [LARGE SCALE GENOMIC DNA]</scope>
    <source>
        <strain evidence="4">FD-172 SS1</strain>
    </source>
</reference>
<evidence type="ECO:0000256" key="1">
    <source>
        <dbReference type="SAM" id="MobiDB-lite"/>
    </source>
</evidence>
<dbReference type="EMBL" id="KL198062">
    <property type="protein sequence ID" value="KDQ11036.1"/>
    <property type="molecule type" value="Genomic_DNA"/>
</dbReference>
<feature type="transmembrane region" description="Helical" evidence="2">
    <location>
        <begin position="316"/>
        <end position="334"/>
    </location>
</feature>
<proteinExistence type="predicted"/>
<dbReference type="HOGENOM" id="CLU_057147_1_0_1"/>
<feature type="compositionally biased region" description="Gly residues" evidence="1">
    <location>
        <begin position="28"/>
        <end position="57"/>
    </location>
</feature>
<dbReference type="AlphaFoldDB" id="A0A067MHJ6"/>
<sequence length="338" mass="34749">MGNPSDSDDPVRRQDEPNIHDIILLTGGAKGGGGRASSGSGAKGGKGGSSLGGGQGVRGDSIPLGSSTSKPASAYSPGGGPHLTIPPGTTFAGRPIGGGTRGGVYGNQIYGSGYQNGAHGSWVSGRGFSYGFWPFYWAGGIGAGAALSHGYYGSHEYGPENNSSRPGGEQTYAQVRSISWPNSTTTPDNSTAPYYLLGDKSSVAVVLDALVLNCSVVNTTSSITAFNFTLNSTSTPRPEQVVQYYRESSFALSLSTYIDKASLPSEAPPTEDSALPDPSLITPLPPGTNLGFLDCLNQTIGAAVPIMNSGMAGSQFGGSATTLLLGFWLIMAFLRRIF</sequence>
<keyword evidence="2" id="KW-0472">Membrane</keyword>
<dbReference type="OrthoDB" id="3365917at2759"/>
<feature type="region of interest" description="Disordered" evidence="1">
    <location>
        <begin position="1"/>
        <end position="96"/>
    </location>
</feature>